<dbReference type="Gene3D" id="3.30.470.20">
    <property type="entry name" value="ATP-grasp fold, B domain"/>
    <property type="match status" value="1"/>
</dbReference>
<reference evidence="2" key="2">
    <citation type="submission" date="2021-09" db="EMBL/GenBank/DDBJ databases">
        <authorList>
            <person name="Gilroy R."/>
        </authorList>
    </citation>
    <scope>NUCLEOTIDE SEQUENCE</scope>
    <source>
        <strain evidence="2">ChiGjej2B2-7701</strain>
    </source>
</reference>
<protein>
    <recommendedName>
        <fullName evidence="1">Alpha-L-glutamate ligase-related protein ATP-grasp domain-containing protein</fullName>
    </recommendedName>
</protein>
<dbReference type="Proteomes" id="UP000746751">
    <property type="component" value="Unassembled WGS sequence"/>
</dbReference>
<accession>A0A921INZ9</accession>
<evidence type="ECO:0000259" key="1">
    <source>
        <dbReference type="Pfam" id="PF14397"/>
    </source>
</evidence>
<evidence type="ECO:0000313" key="2">
    <source>
        <dbReference type="EMBL" id="HJG30890.1"/>
    </source>
</evidence>
<sequence>MGRLGYIFRCIAHMDYGALFDTVGRVHEKSRKNRAWLFFDIVKCGFKFGAGYKDYDLLEFYNMDDAHRATFVTRGVNNTIVRMLNDPEYYHCIDDKFEFYTNFSDYLHRGWLHFSACPKEDFIAFMADREQIMAKPSDKSCGQGVEKLKKADFDSLDAMYDYLKRADIDLVEDVVVQHPAMAAINPGSVNTIRVYTILADGEPHVIYACIRMGNSDRPVDNINAGGMYSVVDLETGKIAGPACDKNYHVYERHPRTGTLLTGYQIPLWDQVMNLCLKAATRIPQMGYVGWDVAITEDGPLFIEANNLPGHDAFPQMPSQAPDHIGFKPEFQKYLKGL</sequence>
<proteinExistence type="predicted"/>
<dbReference type="AlphaFoldDB" id="A0A921INZ9"/>
<dbReference type="EMBL" id="DYVF01000041">
    <property type="protein sequence ID" value="HJG30890.1"/>
    <property type="molecule type" value="Genomic_DNA"/>
</dbReference>
<dbReference type="InterPro" id="IPR039523">
    <property type="entry name" value="RimK-rel_E_lig_ATP-grasp"/>
</dbReference>
<dbReference type="Pfam" id="PF14397">
    <property type="entry name" value="ATPgrasp_ST"/>
    <property type="match status" value="1"/>
</dbReference>
<feature type="domain" description="Alpha-L-glutamate ligase-related protein ATP-grasp" evidence="1">
    <location>
        <begin position="130"/>
        <end position="318"/>
    </location>
</feature>
<organism evidence="2 3">
    <name type="scientific">Collinsella ihumii</name>
    <dbReference type="NCBI Taxonomy" id="1720204"/>
    <lineage>
        <taxon>Bacteria</taxon>
        <taxon>Bacillati</taxon>
        <taxon>Actinomycetota</taxon>
        <taxon>Coriobacteriia</taxon>
        <taxon>Coriobacteriales</taxon>
        <taxon>Coriobacteriaceae</taxon>
        <taxon>Collinsella</taxon>
    </lineage>
</organism>
<reference evidence="2" key="1">
    <citation type="journal article" date="2021" name="PeerJ">
        <title>Extensive microbial diversity within the chicken gut microbiome revealed by metagenomics and culture.</title>
        <authorList>
            <person name="Gilroy R."/>
            <person name="Ravi A."/>
            <person name="Getino M."/>
            <person name="Pursley I."/>
            <person name="Horton D.L."/>
            <person name="Alikhan N.F."/>
            <person name="Baker D."/>
            <person name="Gharbi K."/>
            <person name="Hall N."/>
            <person name="Watson M."/>
            <person name="Adriaenssens E.M."/>
            <person name="Foster-Nyarko E."/>
            <person name="Jarju S."/>
            <person name="Secka A."/>
            <person name="Antonio M."/>
            <person name="Oren A."/>
            <person name="Chaudhuri R.R."/>
            <person name="La Ragione R."/>
            <person name="Hildebrand F."/>
            <person name="Pallen M.J."/>
        </authorList>
    </citation>
    <scope>NUCLEOTIDE SEQUENCE</scope>
    <source>
        <strain evidence="2">ChiGjej2B2-7701</strain>
    </source>
</reference>
<dbReference type="SUPFAM" id="SSF56059">
    <property type="entry name" value="Glutathione synthetase ATP-binding domain-like"/>
    <property type="match status" value="1"/>
</dbReference>
<gene>
    <name evidence="2" type="ORF">K8U80_05795</name>
</gene>
<comment type="caution">
    <text evidence="2">The sequence shown here is derived from an EMBL/GenBank/DDBJ whole genome shotgun (WGS) entry which is preliminary data.</text>
</comment>
<name>A0A921INZ9_9ACTN</name>
<evidence type="ECO:0000313" key="3">
    <source>
        <dbReference type="Proteomes" id="UP000746751"/>
    </source>
</evidence>